<feature type="transmembrane region" description="Helical" evidence="10">
    <location>
        <begin position="180"/>
        <end position="206"/>
    </location>
</feature>
<dbReference type="InterPro" id="IPR002010">
    <property type="entry name" value="T3SS_IM_R"/>
</dbReference>
<gene>
    <name evidence="11" type="primary">fliR</name>
    <name evidence="11" type="ORF">DSM112329_00073</name>
</gene>
<dbReference type="GO" id="GO:0009425">
    <property type="term" value="C:bacterial-type flagellum basal body"/>
    <property type="evidence" value="ECO:0007669"/>
    <property type="project" value="UniProtKB-SubCell"/>
</dbReference>
<evidence type="ECO:0000313" key="11">
    <source>
        <dbReference type="EMBL" id="XAY03261.1"/>
    </source>
</evidence>
<evidence type="ECO:0000256" key="2">
    <source>
        <dbReference type="ARBA" id="ARBA00009772"/>
    </source>
</evidence>
<sequence length="264" mass="27380">MDASLQPLLEQIGPDRVGAFFLVLARVSPLFILAPLFSSKLVPGRVRGIVAVGLALGLSPVAAQGVVLPTDQYAFAALLGKEVLVGLGFAFALGALFAAMTIAGSFLDTMIGFSFGSLVDPVTGNQSTVLQQLYSLIAVLVFIAIGGDAWVIRGLARTYDVVGLLDYPQLNAMVSGAADAFAQIFLAAIQVAGPVILALTLTDAAFGVVSRVVPQLNVFQVGFPAKVLVGLLLIGVSLPFVAGWLADELQRDVSAALATLRIAE</sequence>
<feature type="transmembrane region" description="Helical" evidence="10">
    <location>
        <begin position="133"/>
        <end position="152"/>
    </location>
</feature>
<keyword evidence="6 10" id="KW-1133">Transmembrane helix</keyword>
<name>A0AAU7ANW3_9ACTN</name>
<comment type="similarity">
    <text evidence="2 10">Belongs to the FliR/MopE/SpaR family.</text>
</comment>
<protein>
    <recommendedName>
        <fullName evidence="3 9">Flagellar biosynthetic protein FliR</fullName>
    </recommendedName>
</protein>
<comment type="subcellular location">
    <subcellularLocation>
        <location evidence="10">Cell membrane</location>
        <topology evidence="10">Multi-pass membrane protein</topology>
    </subcellularLocation>
    <subcellularLocation>
        <location evidence="10">Bacterial flagellum basal body</location>
    </subcellularLocation>
</comment>
<accession>A0AAU7ANW3</accession>
<evidence type="ECO:0000256" key="4">
    <source>
        <dbReference type="ARBA" id="ARBA00022475"/>
    </source>
</evidence>
<dbReference type="EMBL" id="CP114014">
    <property type="protein sequence ID" value="XAY03261.1"/>
    <property type="molecule type" value="Genomic_DNA"/>
</dbReference>
<organism evidence="11">
    <name type="scientific">Paraconexibacter sp. AEG42_29</name>
    <dbReference type="NCBI Taxonomy" id="2997339"/>
    <lineage>
        <taxon>Bacteria</taxon>
        <taxon>Bacillati</taxon>
        <taxon>Actinomycetota</taxon>
        <taxon>Thermoleophilia</taxon>
        <taxon>Solirubrobacterales</taxon>
        <taxon>Paraconexibacteraceae</taxon>
        <taxon>Paraconexibacter</taxon>
    </lineage>
</organism>
<evidence type="ECO:0000256" key="3">
    <source>
        <dbReference type="ARBA" id="ARBA00021717"/>
    </source>
</evidence>
<keyword evidence="11" id="KW-0969">Cilium</keyword>
<dbReference type="NCBIfam" id="TIGR01400">
    <property type="entry name" value="fliR"/>
    <property type="match status" value="1"/>
</dbReference>
<evidence type="ECO:0000256" key="9">
    <source>
        <dbReference type="NCBIfam" id="TIGR01400"/>
    </source>
</evidence>
<evidence type="ECO:0000256" key="7">
    <source>
        <dbReference type="ARBA" id="ARBA00023136"/>
    </source>
</evidence>
<keyword evidence="4 10" id="KW-1003">Cell membrane</keyword>
<feature type="transmembrane region" description="Helical" evidence="10">
    <location>
        <begin position="87"/>
        <end position="107"/>
    </location>
</feature>
<dbReference type="GO" id="GO:0006605">
    <property type="term" value="P:protein targeting"/>
    <property type="evidence" value="ECO:0007669"/>
    <property type="project" value="UniProtKB-UniRule"/>
</dbReference>
<dbReference type="GO" id="GO:0044780">
    <property type="term" value="P:bacterial-type flagellum assembly"/>
    <property type="evidence" value="ECO:0007669"/>
    <property type="project" value="UniProtKB-UniRule"/>
</dbReference>
<dbReference type="GO" id="GO:0005886">
    <property type="term" value="C:plasma membrane"/>
    <property type="evidence" value="ECO:0007669"/>
    <property type="project" value="UniProtKB-SubCell"/>
</dbReference>
<keyword evidence="11" id="KW-0966">Cell projection</keyword>
<dbReference type="PRINTS" id="PR00953">
    <property type="entry name" value="TYPE3IMRPROT"/>
</dbReference>
<evidence type="ECO:0000256" key="5">
    <source>
        <dbReference type="ARBA" id="ARBA00022692"/>
    </source>
</evidence>
<feature type="transmembrane region" description="Helical" evidence="10">
    <location>
        <begin position="49"/>
        <end position="67"/>
    </location>
</feature>
<keyword evidence="7 10" id="KW-0472">Membrane</keyword>
<dbReference type="PANTHER" id="PTHR30065:SF1">
    <property type="entry name" value="SURFACE PRESENTATION OF ANTIGENS PROTEIN SPAR"/>
    <property type="match status" value="1"/>
</dbReference>
<comment type="function">
    <text evidence="1 10">Role in flagellar biosynthesis.</text>
</comment>
<proteinExistence type="inferred from homology"/>
<evidence type="ECO:0000256" key="8">
    <source>
        <dbReference type="ARBA" id="ARBA00023143"/>
    </source>
</evidence>
<evidence type="ECO:0000256" key="6">
    <source>
        <dbReference type="ARBA" id="ARBA00022989"/>
    </source>
</evidence>
<dbReference type="KEGG" id="parq:DSM112329_00073"/>
<keyword evidence="5 10" id="KW-0812">Transmembrane</keyword>
<reference evidence="11" key="1">
    <citation type="submission" date="2022-12" db="EMBL/GenBank/DDBJ databases">
        <title>Paraconexibacter alkalitolerans sp. nov. and Baekduia alba sp. nov., isolated from soil and emended description of the genera Paraconexibacter (Chun et al., 2020) and Baekduia (An et al., 2020).</title>
        <authorList>
            <person name="Vieira S."/>
            <person name="Huber K.J."/>
            <person name="Geppert A."/>
            <person name="Wolf J."/>
            <person name="Neumann-Schaal M."/>
            <person name="Muesken M."/>
            <person name="Overmann J."/>
        </authorList>
    </citation>
    <scope>NUCLEOTIDE SEQUENCE</scope>
    <source>
        <strain evidence="11">AEG42_29</strain>
    </source>
</reference>
<dbReference type="AlphaFoldDB" id="A0AAU7ANW3"/>
<keyword evidence="11" id="KW-0282">Flagellum</keyword>
<feature type="transmembrane region" description="Helical" evidence="10">
    <location>
        <begin position="17"/>
        <end position="37"/>
    </location>
</feature>
<evidence type="ECO:0000256" key="10">
    <source>
        <dbReference type="RuleBase" id="RU362071"/>
    </source>
</evidence>
<keyword evidence="8 10" id="KW-0975">Bacterial flagellum</keyword>
<dbReference type="PANTHER" id="PTHR30065">
    <property type="entry name" value="FLAGELLAR BIOSYNTHETIC PROTEIN FLIR"/>
    <property type="match status" value="1"/>
</dbReference>
<feature type="transmembrane region" description="Helical" evidence="10">
    <location>
        <begin position="227"/>
        <end position="246"/>
    </location>
</feature>
<dbReference type="Pfam" id="PF01311">
    <property type="entry name" value="Bac_export_1"/>
    <property type="match status" value="1"/>
</dbReference>
<dbReference type="InterPro" id="IPR006303">
    <property type="entry name" value="FliR"/>
</dbReference>
<dbReference type="RefSeq" id="WP_354699815.1">
    <property type="nucleotide sequence ID" value="NZ_CP114014.1"/>
</dbReference>
<evidence type="ECO:0000256" key="1">
    <source>
        <dbReference type="ARBA" id="ARBA00002578"/>
    </source>
</evidence>